<feature type="region of interest" description="Disordered" evidence="1">
    <location>
        <begin position="553"/>
        <end position="583"/>
    </location>
</feature>
<keyword evidence="2" id="KW-0472">Membrane</keyword>
<feature type="transmembrane region" description="Helical" evidence="2">
    <location>
        <begin position="149"/>
        <end position="175"/>
    </location>
</feature>
<organism evidence="3 4">
    <name type="scientific">Tilletiaria anomala (strain ATCC 24038 / CBS 436.72 / UBC 951)</name>
    <dbReference type="NCBI Taxonomy" id="1037660"/>
    <lineage>
        <taxon>Eukaryota</taxon>
        <taxon>Fungi</taxon>
        <taxon>Dikarya</taxon>
        <taxon>Basidiomycota</taxon>
        <taxon>Ustilaginomycotina</taxon>
        <taxon>Exobasidiomycetes</taxon>
        <taxon>Georgefischeriales</taxon>
        <taxon>Tilletiariaceae</taxon>
        <taxon>Tilletiaria</taxon>
    </lineage>
</organism>
<feature type="transmembrane region" description="Helical" evidence="2">
    <location>
        <begin position="196"/>
        <end position="219"/>
    </location>
</feature>
<accession>A0A066WFV0</accession>
<evidence type="ECO:0000256" key="2">
    <source>
        <dbReference type="SAM" id="Phobius"/>
    </source>
</evidence>
<comment type="caution">
    <text evidence="3">The sequence shown here is derived from an EMBL/GenBank/DDBJ whole genome shotgun (WGS) entry which is preliminary data.</text>
</comment>
<sequence length="604" mass="67135">MGLYSTFDLQPPPPPTAFSRLNSPSRATIPDFLALYPNDPAQQAIAFRAWVRRVFFWEFTQIHGFFPQLKACGGLIAGLVVFVLFIIGKRLHEKSFWMVRFAQKREGVIIIPNAVSCFTVMEGIYCILAIALCFMFDEFYEHGQTPKCIMLWITTPWISLLWGAAYSGWGALLAAPEGDTYGSGPWSLRSIAKRPLLANVICLALPLLQSISILVPAIIAHVKQEAALSSYLDWEQRYAEVTELSREFVLEGQTIFHDSIEATYYADVTFTLWTCWAGLFFVVFTRIVYCLFLDILRHAKLLNSNYVRHEPSSWKTCMNRTSQAVKPQSLLLRMAGEEKAAQKCMESMPPINEDTDGDVFHPKGYAEEGISLNHIRSPDEVSGSGTRAASPRSCQPVNPAIEQFVDELHVGQETWHIFSTREVAEDLPHASFFPPVKPSRVLPFARPLTESCSRSQHARLFRRLVLSFGLQFGGICLATLTYMGTALYLAIELYASAEANDIGNTYGGALIAAMWAAVFFGSITLFAIAFRSLECAVLVTGMSVATSEQLHDPLSEVTKGPTRTNSANYKSGQSGGKSGSKRFTRATQKATELAVDRTFTGNEI</sequence>
<feature type="transmembrane region" description="Helical" evidence="2">
    <location>
        <begin position="108"/>
        <end position="137"/>
    </location>
</feature>
<dbReference type="OrthoDB" id="3365284at2759"/>
<gene>
    <name evidence="3" type="ORF">K437DRAFT_74638</name>
</gene>
<keyword evidence="2" id="KW-0812">Transmembrane</keyword>
<reference evidence="3 4" key="1">
    <citation type="submission" date="2014-05" db="EMBL/GenBank/DDBJ databases">
        <title>Draft genome sequence of a rare smut relative, Tilletiaria anomala UBC 951.</title>
        <authorList>
            <consortium name="DOE Joint Genome Institute"/>
            <person name="Toome M."/>
            <person name="Kuo A."/>
            <person name="Henrissat B."/>
            <person name="Lipzen A."/>
            <person name="Tritt A."/>
            <person name="Yoshinaga Y."/>
            <person name="Zane M."/>
            <person name="Barry K."/>
            <person name="Grigoriev I.V."/>
            <person name="Spatafora J.W."/>
            <person name="Aimea M.C."/>
        </authorList>
    </citation>
    <scope>NUCLEOTIDE SEQUENCE [LARGE SCALE GENOMIC DNA]</scope>
    <source>
        <strain evidence="3 4">UBC 951</strain>
    </source>
</reference>
<feature type="transmembrane region" description="Helical" evidence="2">
    <location>
        <begin position="464"/>
        <end position="489"/>
    </location>
</feature>
<feature type="transmembrane region" description="Helical" evidence="2">
    <location>
        <begin position="270"/>
        <end position="292"/>
    </location>
</feature>
<dbReference type="Proteomes" id="UP000027361">
    <property type="component" value="Unassembled WGS sequence"/>
</dbReference>
<keyword evidence="4" id="KW-1185">Reference proteome</keyword>
<evidence type="ECO:0000313" key="3">
    <source>
        <dbReference type="EMBL" id="KDN49944.1"/>
    </source>
</evidence>
<dbReference type="HOGENOM" id="CLU_452117_0_0_1"/>
<dbReference type="EMBL" id="JMSN01000020">
    <property type="protein sequence ID" value="KDN49944.1"/>
    <property type="molecule type" value="Genomic_DNA"/>
</dbReference>
<dbReference type="RefSeq" id="XP_013244458.1">
    <property type="nucleotide sequence ID" value="XM_013389004.1"/>
</dbReference>
<evidence type="ECO:0000313" key="4">
    <source>
        <dbReference type="Proteomes" id="UP000027361"/>
    </source>
</evidence>
<feature type="transmembrane region" description="Helical" evidence="2">
    <location>
        <begin position="65"/>
        <end position="87"/>
    </location>
</feature>
<feature type="transmembrane region" description="Helical" evidence="2">
    <location>
        <begin position="509"/>
        <end position="530"/>
    </location>
</feature>
<proteinExistence type="predicted"/>
<name>A0A066WFV0_TILAU</name>
<keyword evidence="2" id="KW-1133">Transmembrane helix</keyword>
<dbReference type="GeneID" id="25267779"/>
<dbReference type="AlphaFoldDB" id="A0A066WFV0"/>
<protein>
    <submittedName>
        <fullName evidence="3">Uncharacterized protein</fullName>
    </submittedName>
</protein>
<evidence type="ECO:0000256" key="1">
    <source>
        <dbReference type="SAM" id="MobiDB-lite"/>
    </source>
</evidence>
<dbReference type="InParanoid" id="A0A066WFV0"/>